<feature type="non-terminal residue" evidence="1">
    <location>
        <position position="1"/>
    </location>
</feature>
<organism evidence="1">
    <name type="scientific">marine sediment metagenome</name>
    <dbReference type="NCBI Taxonomy" id="412755"/>
    <lineage>
        <taxon>unclassified sequences</taxon>
        <taxon>metagenomes</taxon>
        <taxon>ecological metagenomes</taxon>
    </lineage>
</organism>
<dbReference type="Gene3D" id="3.20.20.80">
    <property type="entry name" value="Glycosidases"/>
    <property type="match status" value="1"/>
</dbReference>
<dbReference type="AlphaFoldDB" id="A0A0F9H8N0"/>
<proteinExistence type="predicted"/>
<sequence>VKSTYDIDENGIVDNSEKLEGSSKAQVQDHIPKIHALSAHTAASSDVNMGGKKITTLLDPVADQDIATKKYADDLLGTVTPADIPLLAYPWHPSSNEATMRSQYATLLSLGINAFEGGWGNWAIENWNKGIGVEIYMDRVYNIAEEVGLKVYWYTSMHRLTWTNPDTDPPNQTFVGRYKNFPACAGWDYCDEPALKNVDHAYAKWAIDWIHSQDPNHPVMPVWSADLETARYMFTMHPAWGDLYDISCTDIYPHARAGANWATFLRDKCGLTYYYTKSSPYWGFAHWQPRNHIAVIQAFEAGSTVDIVGQYNVLKDGLGGWPGWGDKLQGIAFYQAPLFSSGSFADMIREQIKDLARLRGWGG</sequence>
<comment type="caution">
    <text evidence="1">The sequence shown here is derived from an EMBL/GenBank/DDBJ whole genome shotgun (WGS) entry which is preliminary data.</text>
</comment>
<evidence type="ECO:0000313" key="1">
    <source>
        <dbReference type="EMBL" id="KKL71512.1"/>
    </source>
</evidence>
<dbReference type="EMBL" id="LAZR01025570">
    <property type="protein sequence ID" value="KKL71512.1"/>
    <property type="molecule type" value="Genomic_DNA"/>
</dbReference>
<reference evidence="1" key="1">
    <citation type="journal article" date="2015" name="Nature">
        <title>Complex archaea that bridge the gap between prokaryotes and eukaryotes.</title>
        <authorList>
            <person name="Spang A."/>
            <person name="Saw J.H."/>
            <person name="Jorgensen S.L."/>
            <person name="Zaremba-Niedzwiedzka K."/>
            <person name="Martijn J."/>
            <person name="Lind A.E."/>
            <person name="van Eijk R."/>
            <person name="Schleper C."/>
            <person name="Guy L."/>
            <person name="Ettema T.J."/>
        </authorList>
    </citation>
    <scope>NUCLEOTIDE SEQUENCE</scope>
</reference>
<gene>
    <name evidence="1" type="ORF">LCGC14_2094200</name>
</gene>
<accession>A0A0F9H8N0</accession>
<dbReference type="InterPro" id="IPR017853">
    <property type="entry name" value="GH"/>
</dbReference>
<dbReference type="SUPFAM" id="SSF51445">
    <property type="entry name" value="(Trans)glycosidases"/>
    <property type="match status" value="1"/>
</dbReference>
<name>A0A0F9H8N0_9ZZZZ</name>
<protein>
    <submittedName>
        <fullName evidence="1">Uncharacterized protein</fullName>
    </submittedName>
</protein>